<keyword evidence="13" id="KW-0675">Receptor</keyword>
<evidence type="ECO:0000256" key="1">
    <source>
        <dbReference type="ARBA" id="ARBA00004571"/>
    </source>
</evidence>
<dbReference type="InterPro" id="IPR039426">
    <property type="entry name" value="TonB-dep_rcpt-like"/>
</dbReference>
<reference evidence="13" key="2">
    <citation type="submission" date="2021-04" db="EMBL/GenBank/DDBJ databases">
        <authorList>
            <person name="Gilroy R."/>
        </authorList>
    </citation>
    <scope>NUCLEOTIDE SEQUENCE</scope>
    <source>
        <strain evidence="13">ChiHecec1B25-7008</strain>
    </source>
</reference>
<dbReference type="InterPro" id="IPR036942">
    <property type="entry name" value="Beta-barrel_TonB_sf"/>
</dbReference>
<organism evidence="13 14">
    <name type="scientific">Candidatus Bacteroides intestinavium</name>
    <dbReference type="NCBI Taxonomy" id="2838469"/>
    <lineage>
        <taxon>Bacteria</taxon>
        <taxon>Pseudomonadati</taxon>
        <taxon>Bacteroidota</taxon>
        <taxon>Bacteroidia</taxon>
        <taxon>Bacteroidales</taxon>
        <taxon>Bacteroidaceae</taxon>
        <taxon>Bacteroides</taxon>
    </lineage>
</organism>
<keyword evidence="6 8" id="KW-0472">Membrane</keyword>
<comment type="similarity">
    <text evidence="8 9">Belongs to the TonB-dependent receptor family.</text>
</comment>
<evidence type="ECO:0000256" key="3">
    <source>
        <dbReference type="ARBA" id="ARBA00022452"/>
    </source>
</evidence>
<keyword evidence="2 8" id="KW-0813">Transport</keyword>
<evidence type="ECO:0000259" key="11">
    <source>
        <dbReference type="Pfam" id="PF00593"/>
    </source>
</evidence>
<accession>A0A9D2KU98</accession>
<keyword evidence="5 9" id="KW-0798">TonB box</keyword>
<gene>
    <name evidence="13" type="ORF">H9785_08180</name>
</gene>
<dbReference type="PROSITE" id="PS52016">
    <property type="entry name" value="TONB_DEPENDENT_REC_3"/>
    <property type="match status" value="1"/>
</dbReference>
<feature type="domain" description="TonB-dependent receptor-like beta-barrel" evidence="11">
    <location>
        <begin position="465"/>
        <end position="1027"/>
    </location>
</feature>
<keyword evidence="3 8" id="KW-1134">Transmembrane beta strand</keyword>
<feature type="domain" description="TonB-dependent receptor plug" evidence="12">
    <location>
        <begin position="130"/>
        <end position="239"/>
    </location>
</feature>
<feature type="signal peptide" evidence="10">
    <location>
        <begin position="1"/>
        <end position="24"/>
    </location>
</feature>
<evidence type="ECO:0000313" key="13">
    <source>
        <dbReference type="EMBL" id="HJA83929.1"/>
    </source>
</evidence>
<keyword evidence="10" id="KW-0732">Signal</keyword>
<dbReference type="EMBL" id="DWZE01000090">
    <property type="protein sequence ID" value="HJA83929.1"/>
    <property type="molecule type" value="Genomic_DNA"/>
</dbReference>
<dbReference type="InterPro" id="IPR012910">
    <property type="entry name" value="Plug_dom"/>
</dbReference>
<comment type="caution">
    <text evidence="13">The sequence shown here is derived from an EMBL/GenBank/DDBJ whole genome shotgun (WGS) entry which is preliminary data.</text>
</comment>
<sequence>MRKVVKPIGMLLLCSTLGMGNVYAVPSAGTAGVQSVQQEGTCTGVVVDATGMTVIGASVRVKGTTNGAITDLDGKFSLKNVANGAIIEITYIGYQPVEVKWEGKTLNITMKEDSEMLDEVVVVGYGTQKKVNVTGAVSMVDSEVFESRPVQNVTQALQGQIPGLNMATTNTGGELGSEMSISIRGAGTVGAGSSAQPLVLIDGMEGDMNALNPNDIESVSVLKDASASSIYGARGAFGVILITTKSGQAGKTRVNYTGNVRFSSPTRMPEMANSIDFANYFNKGLGWDMFTQETIQKMRQWQAGEFTDPTTSEYYGTIVGTDNRYLAYGSAFANTNWFEEMFRSNVPSQEHNVSVSGGSEKLTYMISGNFLNQNGLLRHGKDQYNRYTLSSKLSAKPAEWLTINLTNRWSREDNKMPNYLKNTGGNFYHNIARRWPSNPARTPHGWMNGMEIIELEEGGQWKNQQNSVSNQLQLIFEPIKDFHITLEGNMRRYTESRHEEILPITANDADGNPFGISWNGRAVGSSYIYEHRLTEDYYSTNILMDYSKTIKDHYFKIMGGFNAELYHQDYLYGDGQSIITPTVPELNQTQKLRDAWNSKNERAVAGFFGRINYNWKERYMFEANLRYDGSSRFVGDKRWGLFPSFSAGWNIAREEFFEPITQYIGTLKLRGSWGQLGNNNTDNWYPFFQTLSTNSQNSAWVINGQQMNTASLPGIVSDVLTWETIESWDIGLDFGLFSNRLTGSIEYYNRYTYDMVGPAPTLPAVLGTNAPRVNNADMKSYGWELDISWRDHIKDFNYGIRFNLSDNQDKILTYPNESGNLGTYRSGMMLNEIWGYTTVGIAQTQEQMDQHIANARPNFGTSWGAGDIMYADLNGDGEVTNGSNTIYDHGDLTIIGNSTPRYNFGLTLDGEWHGIDFSIFMQGVMKRDYWADQAYFWGAYGDEWQSTCFVEHLDYWSEDNPDAYYPRPIMSLDGTVAQKNHQKQTRYLQSAAYMRLKNVQVGYTFPQKWVNKAGIESLRVYVSADNLATFTSLSKIFDPEALISVNGGTGKTYPLQRTISIGVNLNF</sequence>
<comment type="subcellular location">
    <subcellularLocation>
        <location evidence="1 8">Cell outer membrane</location>
        <topology evidence="1 8">Multi-pass membrane protein</topology>
    </subcellularLocation>
</comment>
<dbReference type="InterPro" id="IPR008969">
    <property type="entry name" value="CarboxyPept-like_regulatory"/>
</dbReference>
<dbReference type="NCBIfam" id="TIGR04056">
    <property type="entry name" value="OMP_RagA_SusC"/>
    <property type="match status" value="1"/>
</dbReference>
<dbReference type="FunFam" id="2.170.130.10:FF:000024">
    <property type="entry name" value="Outer membrane protein"/>
    <property type="match status" value="1"/>
</dbReference>
<evidence type="ECO:0000256" key="7">
    <source>
        <dbReference type="ARBA" id="ARBA00023237"/>
    </source>
</evidence>
<dbReference type="Gene3D" id="2.40.170.20">
    <property type="entry name" value="TonB-dependent receptor, beta-barrel domain"/>
    <property type="match status" value="1"/>
</dbReference>
<dbReference type="InterPro" id="IPR000531">
    <property type="entry name" value="Beta-barrel_TonB"/>
</dbReference>
<name>A0A9D2KU98_9BACE</name>
<dbReference type="InterPro" id="IPR023997">
    <property type="entry name" value="TonB-dep_OMP_SusC/RagA_CS"/>
</dbReference>
<keyword evidence="7 8" id="KW-0998">Cell outer membrane</keyword>
<protein>
    <submittedName>
        <fullName evidence="13">TonB-dependent receptor</fullName>
    </submittedName>
</protein>
<proteinExistence type="inferred from homology"/>
<evidence type="ECO:0000256" key="5">
    <source>
        <dbReference type="ARBA" id="ARBA00023077"/>
    </source>
</evidence>
<dbReference type="FunFam" id="2.60.40.1120:FF:000003">
    <property type="entry name" value="Outer membrane protein Omp121"/>
    <property type="match status" value="1"/>
</dbReference>
<dbReference type="Gene3D" id="2.60.40.1120">
    <property type="entry name" value="Carboxypeptidase-like, regulatory domain"/>
    <property type="match status" value="1"/>
</dbReference>
<dbReference type="Pfam" id="PF07715">
    <property type="entry name" value="Plug"/>
    <property type="match status" value="1"/>
</dbReference>
<dbReference type="SUPFAM" id="SSF49464">
    <property type="entry name" value="Carboxypeptidase regulatory domain-like"/>
    <property type="match status" value="1"/>
</dbReference>
<evidence type="ECO:0000313" key="14">
    <source>
        <dbReference type="Proteomes" id="UP000823860"/>
    </source>
</evidence>
<evidence type="ECO:0000256" key="2">
    <source>
        <dbReference type="ARBA" id="ARBA00022448"/>
    </source>
</evidence>
<evidence type="ECO:0000256" key="6">
    <source>
        <dbReference type="ARBA" id="ARBA00023136"/>
    </source>
</evidence>
<dbReference type="SUPFAM" id="SSF56935">
    <property type="entry name" value="Porins"/>
    <property type="match status" value="1"/>
</dbReference>
<dbReference type="InterPro" id="IPR023996">
    <property type="entry name" value="TonB-dep_OMP_SusC/RagA"/>
</dbReference>
<evidence type="ECO:0000259" key="12">
    <source>
        <dbReference type="Pfam" id="PF07715"/>
    </source>
</evidence>
<dbReference type="AlphaFoldDB" id="A0A9D2KU98"/>
<dbReference type="Pfam" id="PF13715">
    <property type="entry name" value="CarbopepD_reg_2"/>
    <property type="match status" value="1"/>
</dbReference>
<dbReference type="Proteomes" id="UP000823860">
    <property type="component" value="Unassembled WGS sequence"/>
</dbReference>
<evidence type="ECO:0000256" key="10">
    <source>
        <dbReference type="SAM" id="SignalP"/>
    </source>
</evidence>
<evidence type="ECO:0000256" key="9">
    <source>
        <dbReference type="RuleBase" id="RU003357"/>
    </source>
</evidence>
<dbReference type="InterPro" id="IPR037066">
    <property type="entry name" value="Plug_dom_sf"/>
</dbReference>
<evidence type="ECO:0000256" key="8">
    <source>
        <dbReference type="PROSITE-ProRule" id="PRU01360"/>
    </source>
</evidence>
<dbReference type="GO" id="GO:0009279">
    <property type="term" value="C:cell outer membrane"/>
    <property type="evidence" value="ECO:0007669"/>
    <property type="project" value="UniProtKB-SubCell"/>
</dbReference>
<dbReference type="NCBIfam" id="TIGR04057">
    <property type="entry name" value="SusC_RagA_signa"/>
    <property type="match status" value="1"/>
</dbReference>
<evidence type="ECO:0000256" key="4">
    <source>
        <dbReference type="ARBA" id="ARBA00022692"/>
    </source>
</evidence>
<reference evidence="13" key="1">
    <citation type="journal article" date="2021" name="PeerJ">
        <title>Extensive microbial diversity within the chicken gut microbiome revealed by metagenomics and culture.</title>
        <authorList>
            <person name="Gilroy R."/>
            <person name="Ravi A."/>
            <person name="Getino M."/>
            <person name="Pursley I."/>
            <person name="Horton D.L."/>
            <person name="Alikhan N.F."/>
            <person name="Baker D."/>
            <person name="Gharbi K."/>
            <person name="Hall N."/>
            <person name="Watson M."/>
            <person name="Adriaenssens E.M."/>
            <person name="Foster-Nyarko E."/>
            <person name="Jarju S."/>
            <person name="Secka A."/>
            <person name="Antonio M."/>
            <person name="Oren A."/>
            <person name="Chaudhuri R.R."/>
            <person name="La Ragione R."/>
            <person name="Hildebrand F."/>
            <person name="Pallen M.J."/>
        </authorList>
    </citation>
    <scope>NUCLEOTIDE SEQUENCE</scope>
    <source>
        <strain evidence="13">ChiHecec1B25-7008</strain>
    </source>
</reference>
<dbReference type="Pfam" id="PF00593">
    <property type="entry name" value="TonB_dep_Rec_b-barrel"/>
    <property type="match status" value="1"/>
</dbReference>
<dbReference type="Gene3D" id="2.170.130.10">
    <property type="entry name" value="TonB-dependent receptor, plug domain"/>
    <property type="match status" value="1"/>
</dbReference>
<feature type="chain" id="PRO_5039667302" evidence="10">
    <location>
        <begin position="25"/>
        <end position="1067"/>
    </location>
</feature>
<keyword evidence="4 8" id="KW-0812">Transmembrane</keyword>